<dbReference type="AlphaFoldDB" id="A0AAX4PH30"/>
<organism evidence="2 3">
    <name type="scientific">Chloropicon roscoffensis</name>
    <dbReference type="NCBI Taxonomy" id="1461544"/>
    <lineage>
        <taxon>Eukaryota</taxon>
        <taxon>Viridiplantae</taxon>
        <taxon>Chlorophyta</taxon>
        <taxon>Chloropicophyceae</taxon>
        <taxon>Chloropicales</taxon>
        <taxon>Chloropicaceae</taxon>
        <taxon>Chloropicon</taxon>
    </lineage>
</organism>
<gene>
    <name evidence="2" type="ORF">HKI87_11g68240</name>
</gene>
<accession>A0AAX4PH30</accession>
<feature type="region of interest" description="Disordered" evidence="1">
    <location>
        <begin position="255"/>
        <end position="364"/>
    </location>
</feature>
<evidence type="ECO:0008006" key="4">
    <source>
        <dbReference type="Google" id="ProtNLM"/>
    </source>
</evidence>
<evidence type="ECO:0000313" key="3">
    <source>
        <dbReference type="Proteomes" id="UP001472866"/>
    </source>
</evidence>
<sequence length="364" mass="38050">MVLALAVHTVEEVSARIPFCMMVLNEVLGRQTTSSSVPPGLHNRFLVPTSGTVSISVWDAPDLETLKQWLDETLSEYCETECYEAVEEFSQGIAVELARGRVSESVSQKTGAAAATVGEKAQVALNATAAKAREAGQKVGQRFDEIDQKLKLKEKTAKVGTTVGSTTRSVVGKAGNLAQQTKDRAMQNKVVASGVQQIGSGVKVGTKAIGSGLSFLTSKIAQLGDTVIKSVQELDAEEKRERAADEMREEMLKEALEEAESDGNGGGGEEGPEKKEEEYFAGFDDDDDGGEEAEAAPSVEEKVAEEAPAPVEEAAPAPAAPAPAEEAAPVPVAPAPVEAPVEEKEETPAPVPAVPAAVSPAEGA</sequence>
<proteinExistence type="predicted"/>
<reference evidence="2 3" key="1">
    <citation type="submission" date="2024-03" db="EMBL/GenBank/DDBJ databases">
        <title>Complete genome sequence of the green alga Chloropicon roscoffensis RCC1871.</title>
        <authorList>
            <person name="Lemieux C."/>
            <person name="Pombert J.-F."/>
            <person name="Otis C."/>
            <person name="Turmel M."/>
        </authorList>
    </citation>
    <scope>NUCLEOTIDE SEQUENCE [LARGE SCALE GENOMIC DNA]</scope>
    <source>
        <strain evidence="2 3">RCC1871</strain>
    </source>
</reference>
<keyword evidence="3" id="KW-1185">Reference proteome</keyword>
<protein>
    <recommendedName>
        <fullName evidence="4">Senescence domain-containing protein</fullName>
    </recommendedName>
</protein>
<dbReference type="Proteomes" id="UP001472866">
    <property type="component" value="Chromosome 11"/>
</dbReference>
<evidence type="ECO:0000313" key="2">
    <source>
        <dbReference type="EMBL" id="WZN65267.1"/>
    </source>
</evidence>
<name>A0AAX4PH30_9CHLO</name>
<dbReference type="EMBL" id="CP151511">
    <property type="protein sequence ID" value="WZN65267.1"/>
    <property type="molecule type" value="Genomic_DNA"/>
</dbReference>
<feature type="compositionally biased region" description="Low complexity" evidence="1">
    <location>
        <begin position="306"/>
        <end position="339"/>
    </location>
</feature>
<feature type="compositionally biased region" description="Low complexity" evidence="1">
    <location>
        <begin position="354"/>
        <end position="364"/>
    </location>
</feature>
<feature type="compositionally biased region" description="Acidic residues" evidence="1">
    <location>
        <begin position="283"/>
        <end position="294"/>
    </location>
</feature>
<evidence type="ECO:0000256" key="1">
    <source>
        <dbReference type="SAM" id="MobiDB-lite"/>
    </source>
</evidence>